<dbReference type="KEGG" id="arac:E0W69_013155"/>
<dbReference type="EC" id="1.3.99.-" evidence="14 15"/>
<comment type="cofactor">
    <cofactor evidence="14 15">
        <name>heme b</name>
        <dbReference type="ChEBI" id="CHEBI:60344"/>
    </cofactor>
    <text evidence="14 15">Binds 1 heme b (iron(II)-protoporphyrin IX) group per subunit.</text>
</comment>
<dbReference type="RefSeq" id="WP_131330512.1">
    <property type="nucleotide sequence ID" value="NZ_CP044016.1"/>
</dbReference>
<evidence type="ECO:0000256" key="13">
    <source>
        <dbReference type="ARBA" id="ARBA00048390"/>
    </source>
</evidence>
<evidence type="ECO:0000256" key="11">
    <source>
        <dbReference type="ARBA" id="ARBA00023004"/>
    </source>
</evidence>
<comment type="similarity">
    <text evidence="3 14 15">Belongs to the HemJ family.</text>
</comment>
<keyword evidence="17" id="KW-1185">Reference proteome</keyword>
<comment type="function">
    <text evidence="14 15">Catalyzes the oxidation of protoporphyrinogen IX to protoporphyrin IX.</text>
</comment>
<dbReference type="GO" id="GO:0046872">
    <property type="term" value="F:metal ion binding"/>
    <property type="evidence" value="ECO:0007669"/>
    <property type="project" value="UniProtKB-UniRule"/>
</dbReference>
<gene>
    <name evidence="16" type="ORF">E0W69_013155</name>
</gene>
<protein>
    <recommendedName>
        <fullName evidence="4 14">Protoporphyrinogen IX oxidase</fullName>
        <shortName evidence="14">PPO</shortName>
        <ecNumber evidence="14 15">1.3.99.-</ecNumber>
    </recommendedName>
</protein>
<evidence type="ECO:0000256" key="14">
    <source>
        <dbReference type="HAMAP-Rule" id="MF_02239"/>
    </source>
</evidence>
<sequence>MYLYIKALHIIFVVCWFAGLFYFPRLLIYNREAQDKESPEKEILSKQYLTMQKRLWLGITWPSAVLTLILGPTVMFMGSWDAMLIHTSDANWLWIKLFFVVVLYGYHLSLHYIYKLQQANDYRYTGQQLRIWNEIATILLFAIVFLATVKSSLSFVWGILGIVILFIVLMAAIRIYARIRKK</sequence>
<dbReference type="PIRSF" id="PIRSF004638">
    <property type="entry name" value="UCP004638"/>
    <property type="match status" value="1"/>
</dbReference>
<evidence type="ECO:0000256" key="1">
    <source>
        <dbReference type="ARBA" id="ARBA00004651"/>
    </source>
</evidence>
<evidence type="ECO:0000256" key="3">
    <source>
        <dbReference type="ARBA" id="ARBA00006501"/>
    </source>
</evidence>
<keyword evidence="11 14" id="KW-0408">Iron</keyword>
<reference evidence="16 17" key="1">
    <citation type="submission" date="2019-09" db="EMBL/GenBank/DDBJ databases">
        <title>Complete genome sequence of Arachidicoccus sp. B3-10 isolated from apple orchard soil.</title>
        <authorList>
            <person name="Kim H.S."/>
            <person name="Han K.-I."/>
            <person name="Suh M.K."/>
            <person name="Lee K.C."/>
            <person name="Eom M.K."/>
            <person name="Kim J.-S."/>
            <person name="Kang S.W."/>
            <person name="Sin Y."/>
            <person name="Lee J.-S."/>
        </authorList>
    </citation>
    <scope>NUCLEOTIDE SEQUENCE [LARGE SCALE GENOMIC DNA]</scope>
    <source>
        <strain evidence="16 17">B3-10</strain>
    </source>
</reference>
<feature type="binding site" description="axial binding residue" evidence="14">
    <location>
        <position position="96"/>
    </location>
    <ligand>
        <name>heme</name>
        <dbReference type="ChEBI" id="CHEBI:30413"/>
    </ligand>
    <ligandPart>
        <name>Fe</name>
        <dbReference type="ChEBI" id="CHEBI:18248"/>
    </ligandPart>
</feature>
<dbReference type="GO" id="GO:0005886">
    <property type="term" value="C:plasma membrane"/>
    <property type="evidence" value="ECO:0007669"/>
    <property type="project" value="UniProtKB-SubCell"/>
</dbReference>
<comment type="catalytic activity">
    <reaction evidence="13 14 15">
        <text>protoporphyrinogen IX + 3 A = protoporphyrin IX + 3 AH2</text>
        <dbReference type="Rhea" id="RHEA:62000"/>
        <dbReference type="ChEBI" id="CHEBI:13193"/>
        <dbReference type="ChEBI" id="CHEBI:17499"/>
        <dbReference type="ChEBI" id="CHEBI:57306"/>
        <dbReference type="ChEBI" id="CHEBI:57307"/>
    </reaction>
</comment>
<dbReference type="GO" id="GO:0070818">
    <property type="term" value="F:protoporphyrinogen oxidase activity"/>
    <property type="evidence" value="ECO:0007669"/>
    <property type="project" value="UniProtKB-UniRule"/>
</dbReference>
<evidence type="ECO:0000256" key="2">
    <source>
        <dbReference type="ARBA" id="ARBA00005073"/>
    </source>
</evidence>
<evidence type="ECO:0000256" key="9">
    <source>
        <dbReference type="ARBA" id="ARBA00022989"/>
    </source>
</evidence>
<proteinExistence type="inferred from homology"/>
<feature type="transmembrane region" description="Helical" evidence="14">
    <location>
        <begin position="92"/>
        <end position="110"/>
    </location>
</feature>
<feature type="transmembrane region" description="Helical" evidence="14">
    <location>
        <begin position="6"/>
        <end position="28"/>
    </location>
</feature>
<dbReference type="AlphaFoldDB" id="A0A5P2G5V6"/>
<dbReference type="HAMAP" id="MF_02239">
    <property type="entry name" value="HemJ"/>
    <property type="match status" value="1"/>
</dbReference>
<dbReference type="GO" id="GO:0006782">
    <property type="term" value="P:protoporphyrinogen IX biosynthetic process"/>
    <property type="evidence" value="ECO:0007669"/>
    <property type="project" value="UniProtKB-UniRule"/>
</dbReference>
<name>A0A5P2G5V6_9BACT</name>
<feature type="transmembrane region" description="Helical" evidence="14">
    <location>
        <begin position="155"/>
        <end position="177"/>
    </location>
</feature>
<keyword evidence="7 14" id="KW-0812">Transmembrane</keyword>
<keyword evidence="9 14" id="KW-1133">Transmembrane helix</keyword>
<feature type="binding site" description="axial binding residue" evidence="14">
    <location>
        <position position="9"/>
    </location>
    <ligand>
        <name>heme</name>
        <dbReference type="ChEBI" id="CHEBI:30413"/>
    </ligand>
    <ligandPart>
        <name>Fe</name>
        <dbReference type="ChEBI" id="CHEBI:18248"/>
    </ligandPart>
</feature>
<evidence type="ECO:0000313" key="16">
    <source>
        <dbReference type="EMBL" id="QES89569.1"/>
    </source>
</evidence>
<dbReference type="PANTHER" id="PTHR40255">
    <property type="entry name" value="UPF0093 MEMBRANE PROTEIN SLR1790"/>
    <property type="match status" value="1"/>
</dbReference>
<comment type="pathway">
    <text evidence="2 14 15">Porphyrin-containing compound metabolism; protoporphyrin-IX biosynthesis; protoporphyrin-IX from protoporphyrinogen-IX: step 1/1.</text>
</comment>
<evidence type="ECO:0000256" key="7">
    <source>
        <dbReference type="ARBA" id="ARBA00022692"/>
    </source>
</evidence>
<comment type="subcellular location">
    <subcellularLocation>
        <location evidence="1 14">Cell membrane</location>
        <topology evidence="1 14">Multi-pass membrane protein</topology>
    </subcellularLocation>
</comment>
<comment type="subunit">
    <text evidence="14">Homodimer.</text>
</comment>
<keyword evidence="12 14" id="KW-0472">Membrane</keyword>
<dbReference type="InterPro" id="IPR005265">
    <property type="entry name" value="HemJ-like"/>
</dbReference>
<accession>A0A5P2G5V6</accession>
<dbReference type="EMBL" id="CP044016">
    <property type="protein sequence ID" value="QES89569.1"/>
    <property type="molecule type" value="Genomic_DNA"/>
</dbReference>
<keyword evidence="6 14" id="KW-0349">Heme</keyword>
<feature type="transmembrane region" description="Helical" evidence="14">
    <location>
        <begin position="55"/>
        <end position="80"/>
    </location>
</feature>
<feature type="transmembrane region" description="Helical" evidence="14">
    <location>
        <begin position="131"/>
        <end position="149"/>
    </location>
</feature>
<organism evidence="16 17">
    <name type="scientific">Rhizosphaericola mali</name>
    <dbReference type="NCBI Taxonomy" id="2545455"/>
    <lineage>
        <taxon>Bacteria</taxon>
        <taxon>Pseudomonadati</taxon>
        <taxon>Bacteroidota</taxon>
        <taxon>Chitinophagia</taxon>
        <taxon>Chitinophagales</taxon>
        <taxon>Chitinophagaceae</taxon>
        <taxon>Rhizosphaericola</taxon>
    </lineage>
</organism>
<dbReference type="Proteomes" id="UP000292424">
    <property type="component" value="Chromosome"/>
</dbReference>
<keyword evidence="5 14" id="KW-1003">Cell membrane</keyword>
<evidence type="ECO:0000313" key="17">
    <source>
        <dbReference type="Proteomes" id="UP000292424"/>
    </source>
</evidence>
<evidence type="ECO:0000256" key="15">
    <source>
        <dbReference type="PIRNR" id="PIRNR004638"/>
    </source>
</evidence>
<keyword evidence="10 14" id="KW-0560">Oxidoreductase</keyword>
<evidence type="ECO:0000256" key="4">
    <source>
        <dbReference type="ARBA" id="ARBA00017504"/>
    </source>
</evidence>
<dbReference type="PANTHER" id="PTHR40255:SF1">
    <property type="entry name" value="PROTOPORPHYRINOGEN IX OXIDASE"/>
    <property type="match status" value="1"/>
</dbReference>
<evidence type="ECO:0000256" key="5">
    <source>
        <dbReference type="ARBA" id="ARBA00022475"/>
    </source>
</evidence>
<dbReference type="OrthoDB" id="9800824at2"/>
<evidence type="ECO:0000256" key="12">
    <source>
        <dbReference type="ARBA" id="ARBA00023136"/>
    </source>
</evidence>
<evidence type="ECO:0000256" key="10">
    <source>
        <dbReference type="ARBA" id="ARBA00023002"/>
    </source>
</evidence>
<keyword evidence="8 14" id="KW-0479">Metal-binding</keyword>
<dbReference type="Pfam" id="PF03653">
    <property type="entry name" value="UPF0093"/>
    <property type="match status" value="1"/>
</dbReference>
<evidence type="ECO:0000256" key="8">
    <source>
        <dbReference type="ARBA" id="ARBA00022723"/>
    </source>
</evidence>
<dbReference type="UniPathway" id="UPA00251">
    <property type="reaction ID" value="UER00324"/>
</dbReference>
<evidence type="ECO:0000256" key="6">
    <source>
        <dbReference type="ARBA" id="ARBA00022617"/>
    </source>
</evidence>